<gene>
    <name evidence="1" type="ORF">BECKLFY1418C_GA0070996_103820</name>
</gene>
<protein>
    <submittedName>
        <fullName evidence="1">Uncharacterized protein</fullName>
    </submittedName>
</protein>
<evidence type="ECO:0000313" key="1">
    <source>
        <dbReference type="EMBL" id="VFK18058.1"/>
    </source>
</evidence>
<sequence length="352" mass="37765">MNSGINRNRVLFGGTLYSVYRVTWNTVALRHTRIVAFFVAFALTACAGDGFRTAVGNFATTMEAATAQQVALRQEQFERRANDIADELADKRVELVLSVGCAPAIEGTNVNPCFVERRDGKPLVTPFNAVHITNLRKALGTYASNLALLAAGAAESDAAFRKQVDSFAASLGGLSGALKSATGTAMLEEDDYTVAAKILAELGSLYFEYQRINALRRIIIGTDPVVQKVAVYLAQIDVILVDAANFATLEDLSAAEGKVRRLTNTPNATTAAIRKAQTDLIAKTEAYRMGFRDPAKHKSAFTKLAKAHAELAKAAKSRSSSEDLEAAVERIVAAAESIRAAVKERSSEDDSA</sequence>
<reference evidence="1" key="1">
    <citation type="submission" date="2019-02" db="EMBL/GenBank/DDBJ databases">
        <authorList>
            <person name="Gruber-Vodicka R. H."/>
            <person name="Seah K. B. B."/>
        </authorList>
    </citation>
    <scope>NUCLEOTIDE SEQUENCE</scope>
    <source>
        <strain evidence="1">BECK_BY7</strain>
    </source>
</reference>
<organism evidence="1">
    <name type="scientific">Candidatus Kentrum sp. LFY</name>
    <dbReference type="NCBI Taxonomy" id="2126342"/>
    <lineage>
        <taxon>Bacteria</taxon>
        <taxon>Pseudomonadati</taxon>
        <taxon>Pseudomonadota</taxon>
        <taxon>Gammaproteobacteria</taxon>
        <taxon>Candidatus Kentrum</taxon>
    </lineage>
</organism>
<accession>A0A450WM37</accession>
<name>A0A450WM37_9GAMM</name>
<dbReference type="EMBL" id="CAADFN010000038">
    <property type="protein sequence ID" value="VFK18058.1"/>
    <property type="molecule type" value="Genomic_DNA"/>
</dbReference>
<dbReference type="AlphaFoldDB" id="A0A450WM37"/>
<proteinExistence type="predicted"/>